<dbReference type="InterPro" id="IPR016024">
    <property type="entry name" value="ARM-type_fold"/>
</dbReference>
<dbReference type="InterPro" id="IPR039662">
    <property type="entry name" value="Cohesin_Scc3/SA"/>
</dbReference>
<dbReference type="WBParaSite" id="jg22700">
    <property type="protein sequence ID" value="jg22700"/>
    <property type="gene ID" value="jg22700"/>
</dbReference>
<dbReference type="InterPro" id="IPR056396">
    <property type="entry name" value="HEAT_SCC3-SA"/>
</dbReference>
<dbReference type="GO" id="GO:0003682">
    <property type="term" value="F:chromatin binding"/>
    <property type="evidence" value="ECO:0007669"/>
    <property type="project" value="TreeGrafter"/>
</dbReference>
<feature type="compositionally biased region" description="Basic and acidic residues" evidence="2">
    <location>
        <begin position="66"/>
        <end position="87"/>
    </location>
</feature>
<evidence type="ECO:0000259" key="3">
    <source>
        <dbReference type="PROSITE" id="PS51425"/>
    </source>
</evidence>
<dbReference type="InterPro" id="IPR020839">
    <property type="entry name" value="SCD"/>
</dbReference>
<dbReference type="AlphaFoldDB" id="A0A915DQX8"/>
<proteinExistence type="inferred from homology"/>
<evidence type="ECO:0000256" key="2">
    <source>
        <dbReference type="SAM" id="MobiDB-lite"/>
    </source>
</evidence>
<feature type="compositionally biased region" description="Polar residues" evidence="2">
    <location>
        <begin position="1"/>
        <end position="10"/>
    </location>
</feature>
<comment type="similarity">
    <text evidence="1">Belongs to the SCC3 family.</text>
</comment>
<dbReference type="GO" id="GO:0008278">
    <property type="term" value="C:cohesin complex"/>
    <property type="evidence" value="ECO:0007669"/>
    <property type="project" value="TreeGrafter"/>
</dbReference>
<dbReference type="GO" id="GO:0000785">
    <property type="term" value="C:chromatin"/>
    <property type="evidence" value="ECO:0007669"/>
    <property type="project" value="TreeGrafter"/>
</dbReference>
<evidence type="ECO:0000313" key="5">
    <source>
        <dbReference type="WBParaSite" id="jg22700"/>
    </source>
</evidence>
<dbReference type="PANTHER" id="PTHR11199">
    <property type="entry name" value="STROMAL ANTIGEN"/>
    <property type="match status" value="1"/>
</dbReference>
<evidence type="ECO:0000256" key="1">
    <source>
        <dbReference type="ARBA" id="ARBA00005486"/>
    </source>
</evidence>
<name>A0A915DQX8_9BILA</name>
<dbReference type="SUPFAM" id="SSF48371">
    <property type="entry name" value="ARM repeat"/>
    <property type="match status" value="1"/>
</dbReference>
<accession>A0A915DQX8</accession>
<feature type="domain" description="SCD" evidence="3">
    <location>
        <begin position="302"/>
        <end position="387"/>
    </location>
</feature>
<reference evidence="5" key="1">
    <citation type="submission" date="2022-11" db="UniProtKB">
        <authorList>
            <consortium name="WormBaseParasite"/>
        </authorList>
    </citation>
    <scope>IDENTIFICATION</scope>
</reference>
<dbReference type="InterPro" id="IPR013721">
    <property type="entry name" value="STAG"/>
</dbReference>
<keyword evidence="4" id="KW-1185">Reference proteome</keyword>
<feature type="region of interest" description="Disordered" evidence="2">
    <location>
        <begin position="1"/>
        <end position="87"/>
    </location>
</feature>
<dbReference type="Pfam" id="PF24571">
    <property type="entry name" value="HEAT_SCC3-SA"/>
    <property type="match status" value="1"/>
</dbReference>
<dbReference type="PANTHER" id="PTHR11199:SF0">
    <property type="entry name" value="LD34181P-RELATED"/>
    <property type="match status" value="1"/>
</dbReference>
<protein>
    <submittedName>
        <fullName evidence="5">SCD domain-containing protein</fullName>
    </submittedName>
</protein>
<sequence length="774" mass="88269">MSSPASSVGYPTTDDDSVFRTPSLTMSMRGRKRKSTYTDESYDYSMTSTKRGRPKGGGAPRGKQPLAERRPRASGVHKEREGAARADTDPSGLFAVLKAGKNLNEVVDRWIVEYENEPDKAIVQVLQLMITCCGCSGSIDSNMIHNMEFKNIIAKITEDFDEDAGNDYPLVLAGPQWKRFRQSFSDFIRLFVLKCKSGIIFDVSLMDSLIQLLTGLADSQLRAFRHTATFAAMKFSSAIVEVVVDLVRLKEKNAIQVETEKAKLRQMGTSERLDLLLAGKNDLETKIEELCAMIQYMFKSVFVHRYRDVVADVRCICINELGNWMQSYPAYFLEDSYLKYIGWSLFDKFADVRLKCITSLLTLYGHHDLINKLELFTNKFKDRLVSMVMDSDTEVAIKSCQLMTFIYRAFPNLLELKDCVPIYEIVYCTNRALALAAGEFLNTKVFTQANSQYDPQVAHLNVQESRQLLFDLVTFFIEGEVHNHAAFLVDALIDINPMLKDWPTMVDMLLNDDSDRYDTELIEIMCCAVKQAATGENPIGRTNPKRGPVASTKDARYLVEERARISEVFIPALPKLLARFIADQAKISNLTSIPVFFQMEMYPNARLGLHLEEMMLMLDRIVEQHADDEILRNVAKIIQHFATNVAVAQQTEPARLRLVDGVALQLRQGMQRFVEEEEDRLDEEDEASLLASYRKMTAFFAAIDIRKWDIWDMTLNLLNNSHKFQSADLAEKGVLLLYQNLVWELKHVALHQDFNEEGIRKLKKEEINFSCALK</sequence>
<dbReference type="GO" id="GO:0007062">
    <property type="term" value="P:sister chromatid cohesion"/>
    <property type="evidence" value="ECO:0007669"/>
    <property type="project" value="UniProtKB-ARBA"/>
</dbReference>
<dbReference type="Proteomes" id="UP000887574">
    <property type="component" value="Unplaced"/>
</dbReference>
<dbReference type="Pfam" id="PF21581">
    <property type="entry name" value="SCD"/>
    <property type="match status" value="1"/>
</dbReference>
<dbReference type="Pfam" id="PF08514">
    <property type="entry name" value="STAG"/>
    <property type="match status" value="1"/>
</dbReference>
<dbReference type="GO" id="GO:0005634">
    <property type="term" value="C:nucleus"/>
    <property type="evidence" value="ECO:0007669"/>
    <property type="project" value="TreeGrafter"/>
</dbReference>
<dbReference type="PROSITE" id="PS51425">
    <property type="entry name" value="SCD"/>
    <property type="match status" value="1"/>
</dbReference>
<evidence type="ECO:0000313" key="4">
    <source>
        <dbReference type="Proteomes" id="UP000887574"/>
    </source>
</evidence>
<organism evidence="4 5">
    <name type="scientific">Ditylenchus dipsaci</name>
    <dbReference type="NCBI Taxonomy" id="166011"/>
    <lineage>
        <taxon>Eukaryota</taxon>
        <taxon>Metazoa</taxon>
        <taxon>Ecdysozoa</taxon>
        <taxon>Nematoda</taxon>
        <taxon>Chromadorea</taxon>
        <taxon>Rhabditida</taxon>
        <taxon>Tylenchina</taxon>
        <taxon>Tylenchomorpha</taxon>
        <taxon>Sphaerularioidea</taxon>
        <taxon>Anguinidae</taxon>
        <taxon>Anguininae</taxon>
        <taxon>Ditylenchus</taxon>
    </lineage>
</organism>